<dbReference type="Proteomes" id="UP000622687">
    <property type="component" value="Unassembled WGS sequence"/>
</dbReference>
<dbReference type="Gene3D" id="3.40.50.450">
    <property type="match status" value="1"/>
</dbReference>
<comment type="caution">
    <text evidence="4">The sequence shown here is derived from an EMBL/GenBank/DDBJ whole genome shotgun (WGS) entry which is preliminary data.</text>
</comment>
<name>A0A934I2Q3_9CLOT</name>
<sequence length="362" mass="41043">MDIYDLWFCSVNLSNKIKLSLIENFNSLEEIWYYSNYEGKNIDISMEHEKIKYYLKKAWNKRSLEDSMKVIKDKGIDSINFYNNKYPNKLKNQIDAPSVLFYKGNIERLNKNLSVGIIGARNCSIYGRNAATIISKEISAHNINIISGMARGIDACAHRASVESKGYTCAVLGSGIDVVYPRENKKLYDDILEDGCVISEFLPGTMPLSRNFPIRNRIISGLSDLIIVVEAAEKSGSLITAGLALEQGKDIVAVPGSIFSEISKGTNKLIRDGAYPFTNFEDLFQILNIQYRANNKTNSLKKSGLQRQIYNILTNEPIHVDDIFKRTNIDIKQLYEVLFELQLEDEILCLPGNYYVKVESKI</sequence>
<keyword evidence="5" id="KW-1185">Reference proteome</keyword>
<dbReference type="Pfam" id="PF17782">
    <property type="entry name" value="WHD_DprA"/>
    <property type="match status" value="1"/>
</dbReference>
<reference evidence="4" key="1">
    <citation type="submission" date="2020-12" db="EMBL/GenBank/DDBJ databases">
        <title>Clostridium thailandense sp. nov., a novel acetogenic bacterium isolated from peat land soil in Thailand.</title>
        <authorList>
            <person name="Chaikitkaew S."/>
            <person name="Birkeland N.K."/>
        </authorList>
    </citation>
    <scope>NUCLEOTIDE SEQUENCE</scope>
    <source>
        <strain evidence="4">DSM 17425</strain>
    </source>
</reference>
<evidence type="ECO:0000256" key="1">
    <source>
        <dbReference type="ARBA" id="ARBA00006525"/>
    </source>
</evidence>
<evidence type="ECO:0000313" key="5">
    <source>
        <dbReference type="Proteomes" id="UP000622687"/>
    </source>
</evidence>
<dbReference type="Gene3D" id="1.10.10.10">
    <property type="entry name" value="Winged helix-like DNA-binding domain superfamily/Winged helix DNA-binding domain"/>
    <property type="match status" value="1"/>
</dbReference>
<dbReference type="EMBL" id="JAEEGB010000037">
    <property type="protein sequence ID" value="MBI6875012.1"/>
    <property type="molecule type" value="Genomic_DNA"/>
</dbReference>
<evidence type="ECO:0000259" key="3">
    <source>
        <dbReference type="Pfam" id="PF17782"/>
    </source>
</evidence>
<dbReference type="Pfam" id="PF02481">
    <property type="entry name" value="DNA_processg_A"/>
    <property type="match status" value="1"/>
</dbReference>
<dbReference type="InterPro" id="IPR036388">
    <property type="entry name" value="WH-like_DNA-bd_sf"/>
</dbReference>
<dbReference type="PANTHER" id="PTHR43022">
    <property type="entry name" value="PROTEIN SMF"/>
    <property type="match status" value="1"/>
</dbReference>
<proteinExistence type="inferred from homology"/>
<organism evidence="4 5">
    <name type="scientific">Clostridium aciditolerans</name>
    <dbReference type="NCBI Taxonomy" id="339861"/>
    <lineage>
        <taxon>Bacteria</taxon>
        <taxon>Bacillati</taxon>
        <taxon>Bacillota</taxon>
        <taxon>Clostridia</taxon>
        <taxon>Eubacteriales</taxon>
        <taxon>Clostridiaceae</taxon>
        <taxon>Clostridium</taxon>
    </lineage>
</organism>
<dbReference type="RefSeq" id="WP_211144381.1">
    <property type="nucleotide sequence ID" value="NZ_JAEEGB010000037.1"/>
</dbReference>
<accession>A0A934I2Q3</accession>
<dbReference type="InterPro" id="IPR003488">
    <property type="entry name" value="DprA"/>
</dbReference>
<dbReference type="NCBIfam" id="TIGR00732">
    <property type="entry name" value="dprA"/>
    <property type="match status" value="1"/>
</dbReference>
<protein>
    <submittedName>
        <fullName evidence="4">DNA-protecting protein DprA</fullName>
    </submittedName>
</protein>
<dbReference type="SUPFAM" id="SSF102405">
    <property type="entry name" value="MCP/YpsA-like"/>
    <property type="match status" value="1"/>
</dbReference>
<evidence type="ECO:0000313" key="4">
    <source>
        <dbReference type="EMBL" id="MBI6875012.1"/>
    </source>
</evidence>
<dbReference type="PANTHER" id="PTHR43022:SF1">
    <property type="entry name" value="PROTEIN SMF"/>
    <property type="match status" value="1"/>
</dbReference>
<gene>
    <name evidence="4" type="primary">dprA</name>
    <name evidence="4" type="ORF">I6U51_20275</name>
</gene>
<evidence type="ECO:0000259" key="2">
    <source>
        <dbReference type="Pfam" id="PF02481"/>
    </source>
</evidence>
<feature type="domain" description="Smf/DprA SLOG" evidence="2">
    <location>
        <begin position="80"/>
        <end position="286"/>
    </location>
</feature>
<comment type="similarity">
    <text evidence="1">Belongs to the DprA/Smf family.</text>
</comment>
<dbReference type="GO" id="GO:0009294">
    <property type="term" value="P:DNA-mediated transformation"/>
    <property type="evidence" value="ECO:0007669"/>
    <property type="project" value="InterPro"/>
</dbReference>
<dbReference type="InterPro" id="IPR041614">
    <property type="entry name" value="DprA_WH"/>
</dbReference>
<dbReference type="InterPro" id="IPR057666">
    <property type="entry name" value="DrpA_SLOG"/>
</dbReference>
<feature type="domain" description="DprA winged helix" evidence="3">
    <location>
        <begin position="302"/>
        <end position="353"/>
    </location>
</feature>
<dbReference type="AlphaFoldDB" id="A0A934I2Q3"/>